<dbReference type="Proteomes" id="UP000444960">
    <property type="component" value="Unassembled WGS sequence"/>
</dbReference>
<dbReference type="PROSITE" id="PS50011">
    <property type="entry name" value="PROTEIN_KINASE_DOM"/>
    <property type="match status" value="1"/>
</dbReference>
<keyword evidence="9" id="KW-1185">Reference proteome</keyword>
<dbReference type="Pfam" id="PF06889">
    <property type="entry name" value="DUF1266"/>
    <property type="match status" value="1"/>
</dbReference>
<name>A0A7I9V8B1_9ACTN</name>
<evidence type="ECO:0000256" key="5">
    <source>
        <dbReference type="ARBA" id="ARBA00022777"/>
    </source>
</evidence>
<protein>
    <recommendedName>
        <fullName evidence="1">non-specific serine/threonine protein kinase</fullName>
        <ecNumber evidence="1">2.7.11.1</ecNumber>
    </recommendedName>
</protein>
<evidence type="ECO:0000256" key="4">
    <source>
        <dbReference type="ARBA" id="ARBA00022741"/>
    </source>
</evidence>
<keyword evidence="2" id="KW-0723">Serine/threonine-protein kinase</keyword>
<evidence type="ECO:0000256" key="3">
    <source>
        <dbReference type="ARBA" id="ARBA00022679"/>
    </source>
</evidence>
<keyword evidence="4" id="KW-0547">Nucleotide-binding</keyword>
<dbReference type="RefSeq" id="WP_161895147.1">
    <property type="nucleotide sequence ID" value="NZ_BJOV01000003.1"/>
</dbReference>
<dbReference type="EC" id="2.7.11.1" evidence="1"/>
<dbReference type="InterPro" id="IPR009677">
    <property type="entry name" value="DUF1266"/>
</dbReference>
<dbReference type="Gene3D" id="3.30.200.20">
    <property type="entry name" value="Phosphorylase Kinase, domain 1"/>
    <property type="match status" value="1"/>
</dbReference>
<dbReference type="GO" id="GO:0004674">
    <property type="term" value="F:protein serine/threonine kinase activity"/>
    <property type="evidence" value="ECO:0007669"/>
    <property type="project" value="UniProtKB-KW"/>
</dbReference>
<gene>
    <name evidence="8" type="ORF">nbrc107696_17870</name>
</gene>
<dbReference type="PANTHER" id="PTHR43289:SF6">
    <property type="entry name" value="SERINE_THREONINE-PROTEIN KINASE NEKL-3"/>
    <property type="match status" value="1"/>
</dbReference>
<dbReference type="PROSITE" id="PS00108">
    <property type="entry name" value="PROTEIN_KINASE_ST"/>
    <property type="match status" value="1"/>
</dbReference>
<proteinExistence type="predicted"/>
<dbReference type="Pfam" id="PF00069">
    <property type="entry name" value="Pkinase"/>
    <property type="match status" value="1"/>
</dbReference>
<evidence type="ECO:0000313" key="8">
    <source>
        <dbReference type="EMBL" id="GEE01341.1"/>
    </source>
</evidence>
<dbReference type="GO" id="GO:0005524">
    <property type="term" value="F:ATP binding"/>
    <property type="evidence" value="ECO:0007669"/>
    <property type="project" value="UniProtKB-KW"/>
</dbReference>
<comment type="caution">
    <text evidence="8">The sequence shown here is derived from an EMBL/GenBank/DDBJ whole genome shotgun (WGS) entry which is preliminary data.</text>
</comment>
<evidence type="ECO:0000313" key="9">
    <source>
        <dbReference type="Proteomes" id="UP000444960"/>
    </source>
</evidence>
<dbReference type="OrthoDB" id="9796385at2"/>
<dbReference type="InterPro" id="IPR008271">
    <property type="entry name" value="Ser/Thr_kinase_AS"/>
</dbReference>
<dbReference type="SMART" id="SM00220">
    <property type="entry name" value="S_TKc"/>
    <property type="match status" value="1"/>
</dbReference>
<keyword evidence="3" id="KW-0808">Transferase</keyword>
<dbReference type="AlphaFoldDB" id="A0A7I9V8B1"/>
<sequence>MDQTGTLREGEEFAGYRIVRKLGVGGMGEVYLASHPRLPREDAIKVLGAVDASDGQFRERFLRESDIAAGIDHPNVVSIHDRGVAGDRPWIAMSYIDGTDAARLLASAPGGLDPAAVAHIALDVADALDATNAQGILHRDVKPGNILLTERLHRGRPRVYLTDFGIAKAAGQAQSLTATSSFLGSISYCAPEQIAGTAGPATDQYALAATLFHLLTGREVFVGAHVGELLHQHLTVAPPRASGVRPSLPTTVDDVLARALAKDPTDRFASCSDFADALAAALDGTPPTAQWAPTTVNPVSAAHPPAPAAARQQAHPTPGPMWAPGLPGPRERRGFAAAAPLLAAETLQVTGLHLAAQGPARGIRKELADRWDLNGPVSPEQVRTAVGVGSYTVLTDPVLEWLRSANVVFGAHSPSGLRSAIADHLNDLTHESIVTAVLDVASERMLDSAARLPTTVSAWDCARSIQLVRKCVTVGYLQPADAWPLIAEFGDAAAVYPSWEAFAWGFEVGCAVEAGLHTSGKRAVRRSLDRTEPVVRSLLADPTGPWRAVPLH</sequence>
<evidence type="ECO:0000256" key="2">
    <source>
        <dbReference type="ARBA" id="ARBA00022527"/>
    </source>
</evidence>
<dbReference type="InterPro" id="IPR011009">
    <property type="entry name" value="Kinase-like_dom_sf"/>
</dbReference>
<evidence type="ECO:0000256" key="1">
    <source>
        <dbReference type="ARBA" id="ARBA00012513"/>
    </source>
</evidence>
<organism evidence="8 9">
    <name type="scientific">Gordonia spumicola</name>
    <dbReference type="NCBI Taxonomy" id="589161"/>
    <lineage>
        <taxon>Bacteria</taxon>
        <taxon>Bacillati</taxon>
        <taxon>Actinomycetota</taxon>
        <taxon>Actinomycetes</taxon>
        <taxon>Mycobacteriales</taxon>
        <taxon>Gordoniaceae</taxon>
        <taxon>Gordonia</taxon>
    </lineage>
</organism>
<accession>A0A7I9V8B1</accession>
<reference evidence="9" key="1">
    <citation type="submission" date="2019-06" db="EMBL/GenBank/DDBJ databases">
        <title>Gordonia isolated from sludge of a wastewater treatment plant.</title>
        <authorList>
            <person name="Tamura T."/>
            <person name="Aoyama K."/>
            <person name="Kang Y."/>
            <person name="Saito S."/>
            <person name="Akiyama N."/>
            <person name="Yazawa K."/>
            <person name="Gonoi T."/>
            <person name="Mikami Y."/>
        </authorList>
    </citation>
    <scope>NUCLEOTIDE SEQUENCE [LARGE SCALE GENOMIC DNA]</scope>
    <source>
        <strain evidence="9">NBRC 107696</strain>
    </source>
</reference>
<dbReference type="PANTHER" id="PTHR43289">
    <property type="entry name" value="MITOGEN-ACTIVATED PROTEIN KINASE KINASE KINASE 20-RELATED"/>
    <property type="match status" value="1"/>
</dbReference>
<keyword evidence="6" id="KW-0067">ATP-binding</keyword>
<dbReference type="CDD" id="cd14014">
    <property type="entry name" value="STKc_PknB_like"/>
    <property type="match status" value="1"/>
</dbReference>
<dbReference type="InterPro" id="IPR000719">
    <property type="entry name" value="Prot_kinase_dom"/>
</dbReference>
<keyword evidence="5" id="KW-0418">Kinase</keyword>
<dbReference type="Gene3D" id="1.10.510.10">
    <property type="entry name" value="Transferase(Phosphotransferase) domain 1"/>
    <property type="match status" value="1"/>
</dbReference>
<dbReference type="SUPFAM" id="SSF56112">
    <property type="entry name" value="Protein kinase-like (PK-like)"/>
    <property type="match status" value="1"/>
</dbReference>
<evidence type="ECO:0000256" key="6">
    <source>
        <dbReference type="ARBA" id="ARBA00022840"/>
    </source>
</evidence>
<dbReference type="EMBL" id="BJOV01000003">
    <property type="protein sequence ID" value="GEE01341.1"/>
    <property type="molecule type" value="Genomic_DNA"/>
</dbReference>
<feature type="domain" description="Protein kinase" evidence="7">
    <location>
        <begin position="16"/>
        <end position="279"/>
    </location>
</feature>
<evidence type="ECO:0000259" key="7">
    <source>
        <dbReference type="PROSITE" id="PS50011"/>
    </source>
</evidence>